<evidence type="ECO:0008006" key="3">
    <source>
        <dbReference type="Google" id="ProtNLM"/>
    </source>
</evidence>
<dbReference type="CDD" id="cd21650">
    <property type="entry name" value="CrtA-like"/>
    <property type="match status" value="1"/>
</dbReference>
<dbReference type="Proteomes" id="UP000537326">
    <property type="component" value="Unassembled WGS sequence"/>
</dbReference>
<keyword evidence="2" id="KW-1185">Reference proteome</keyword>
<dbReference type="EMBL" id="JACBZI010000001">
    <property type="protein sequence ID" value="NYI10149.1"/>
    <property type="molecule type" value="Genomic_DNA"/>
</dbReference>
<dbReference type="InterPro" id="IPR049574">
    <property type="entry name" value="CrtA-like"/>
</dbReference>
<proteinExistence type="predicted"/>
<reference evidence="1 2" key="1">
    <citation type="submission" date="2020-07" db="EMBL/GenBank/DDBJ databases">
        <title>Sequencing the genomes of 1000 actinobacteria strains.</title>
        <authorList>
            <person name="Klenk H.-P."/>
        </authorList>
    </citation>
    <scope>NUCLEOTIDE SEQUENCE [LARGE SCALE GENOMIC DNA]</scope>
    <source>
        <strain evidence="1 2">DSM 18248</strain>
    </source>
</reference>
<gene>
    <name evidence="1" type="ORF">BKA05_001664</name>
</gene>
<sequence>MFSYHLAEVPASLGARALLRPPTPQQVPGLRHGEALAFMQLGSPTVSRQRMQVRRVAYFARWEDEDALERFLAASPWGTALAGGWHVRMDFLRRYGSLASLPDLPERAGRWDGDEAVVAVTLARLRLPELPRFLRWGKPVERLVVEHPGTTLALAAMRPPRHFSTFSLWRSVAEMTAMVHGHGPDVPGPDGPVPAAVHAQAMAEQARRDFHHESAFMRFRPRSEHGTWLGRSAWLPS</sequence>
<comment type="caution">
    <text evidence="1">The sequence shown here is derived from an EMBL/GenBank/DDBJ whole genome shotgun (WGS) entry which is preliminary data.</text>
</comment>
<name>A0A7Z0C4I4_9ACTN</name>
<dbReference type="RefSeq" id="WP_179531032.1">
    <property type="nucleotide sequence ID" value="NZ_BAAAPP010000004.1"/>
</dbReference>
<protein>
    <recommendedName>
        <fullName evidence="3">Spheroidene monooxygenase</fullName>
    </recommendedName>
</protein>
<evidence type="ECO:0000313" key="1">
    <source>
        <dbReference type="EMBL" id="NYI10149.1"/>
    </source>
</evidence>
<evidence type="ECO:0000313" key="2">
    <source>
        <dbReference type="Proteomes" id="UP000537326"/>
    </source>
</evidence>
<organism evidence="1 2">
    <name type="scientific">Nocardioides marinus</name>
    <dbReference type="NCBI Taxonomy" id="374514"/>
    <lineage>
        <taxon>Bacteria</taxon>
        <taxon>Bacillati</taxon>
        <taxon>Actinomycetota</taxon>
        <taxon>Actinomycetes</taxon>
        <taxon>Propionibacteriales</taxon>
        <taxon>Nocardioidaceae</taxon>
        <taxon>Nocardioides</taxon>
    </lineage>
</organism>
<accession>A0A7Z0C4I4</accession>
<dbReference type="AlphaFoldDB" id="A0A7Z0C4I4"/>